<evidence type="ECO:0000256" key="1">
    <source>
        <dbReference type="SAM" id="MobiDB-lite"/>
    </source>
</evidence>
<evidence type="ECO:0000259" key="2">
    <source>
        <dbReference type="PROSITE" id="PS50090"/>
    </source>
</evidence>
<feature type="compositionally biased region" description="Basic and acidic residues" evidence="1">
    <location>
        <begin position="417"/>
        <end position="428"/>
    </location>
</feature>
<dbReference type="InterPro" id="IPR001005">
    <property type="entry name" value="SANT/Myb"/>
</dbReference>
<dbReference type="OrthoDB" id="4036644at2759"/>
<feature type="region of interest" description="Disordered" evidence="1">
    <location>
        <begin position="417"/>
        <end position="441"/>
    </location>
</feature>
<organism evidence="3 4">
    <name type="scientific">Lachancea meyersii CBS 8951</name>
    <dbReference type="NCBI Taxonomy" id="1266667"/>
    <lineage>
        <taxon>Eukaryota</taxon>
        <taxon>Fungi</taxon>
        <taxon>Dikarya</taxon>
        <taxon>Ascomycota</taxon>
        <taxon>Saccharomycotina</taxon>
        <taxon>Saccharomycetes</taxon>
        <taxon>Saccharomycetales</taxon>
        <taxon>Saccharomycetaceae</taxon>
        <taxon>Lachancea</taxon>
    </lineage>
</organism>
<feature type="domain" description="Myb-like" evidence="2">
    <location>
        <begin position="217"/>
        <end position="280"/>
    </location>
</feature>
<dbReference type="EMBL" id="LT598477">
    <property type="protein sequence ID" value="SCU92661.1"/>
    <property type="molecule type" value="Genomic_DNA"/>
</dbReference>
<protein>
    <submittedName>
        <fullName evidence="3">LAME_0F00936g1_1</fullName>
    </submittedName>
</protein>
<evidence type="ECO:0000313" key="4">
    <source>
        <dbReference type="Proteomes" id="UP000191144"/>
    </source>
</evidence>
<keyword evidence="4" id="KW-1185">Reference proteome</keyword>
<gene>
    <name evidence="3" type="ORF">LAME_0F00936G</name>
</gene>
<proteinExistence type="predicted"/>
<evidence type="ECO:0000313" key="3">
    <source>
        <dbReference type="EMBL" id="SCU92661.1"/>
    </source>
</evidence>
<sequence>MPQHPTGVFVEYPNSRPSKGCPQFYPSFSSMPSKDNYVGYRRLGNPDETLYPGFNFQKTLLSDEVLAAVPTPDPHFAFFDSAGHNNQAVKPGAWQFPGCSDLDLMENCASSTATADLDNCVNTPTSLSPSWNSSLVAGSDLQPSLRPGLDMATLALESSWPMQDMDNDSDLSTYSPVKVSHSQPTKASVVATVNPEPSILHTCQNDKSRKPVARSGRSVWCEKNDLALLKTMLCHQDLLLSAYRRRPRSRYWACISENLASEYGMHRNKRQCRDRFNLIYWKAVRDQQQERHTATTSEHETLKQECMRRFYIDKDNNLMLRPTARTSDAPAEEANLNASAQVKTNPNAETKPSVTAFNCQESPLQIFVRLQKDVAQLTKKLDPLHQELDSQRELLAQLEQKHTLSLRTHHACEHAHTHSARQEYDRYTGDQGAGAHKNIKW</sequence>
<reference evidence="4" key="1">
    <citation type="submission" date="2016-03" db="EMBL/GenBank/DDBJ databases">
        <authorList>
            <person name="Devillers Hugo."/>
        </authorList>
    </citation>
    <scope>NUCLEOTIDE SEQUENCE [LARGE SCALE GENOMIC DNA]</scope>
</reference>
<accession>A0A1G4JPY3</accession>
<name>A0A1G4JPY3_9SACH</name>
<dbReference type="AlphaFoldDB" id="A0A1G4JPY3"/>
<dbReference type="Proteomes" id="UP000191144">
    <property type="component" value="Chromosome F"/>
</dbReference>
<dbReference type="PROSITE" id="PS50090">
    <property type="entry name" value="MYB_LIKE"/>
    <property type="match status" value="1"/>
</dbReference>